<name>A0AA42CIH9_9HYPH</name>
<accession>A0AA42CIH9</accession>
<protein>
    <submittedName>
        <fullName evidence="2">Host attachment protein</fullName>
    </submittedName>
</protein>
<evidence type="ECO:0000256" key="1">
    <source>
        <dbReference type="SAM" id="MobiDB-lite"/>
    </source>
</evidence>
<dbReference type="Proteomes" id="UP001165667">
    <property type="component" value="Unassembled WGS sequence"/>
</dbReference>
<sequence length="134" mass="14008">MILSNGTTVAVLDGEKVKLFRNTGHEDSPKLTALPDPTVEQDNHGSGAGHHSSSANPDHGQLEEDSHSAGVAAMLNKATISGEIKQLVVIASPRALGELRKHYGKQLSGVLAKEIDKDLTGHSVSDIEKAIAAA</sequence>
<organism evidence="2 3">
    <name type="scientific">Lichenifustis flavocetrariae</name>
    <dbReference type="NCBI Taxonomy" id="2949735"/>
    <lineage>
        <taxon>Bacteria</taxon>
        <taxon>Pseudomonadati</taxon>
        <taxon>Pseudomonadota</taxon>
        <taxon>Alphaproteobacteria</taxon>
        <taxon>Hyphomicrobiales</taxon>
        <taxon>Lichenihabitantaceae</taxon>
        <taxon>Lichenifustis</taxon>
    </lineage>
</organism>
<comment type="caution">
    <text evidence="2">The sequence shown here is derived from an EMBL/GenBank/DDBJ whole genome shotgun (WGS) entry which is preliminary data.</text>
</comment>
<feature type="region of interest" description="Disordered" evidence="1">
    <location>
        <begin position="23"/>
        <end position="70"/>
    </location>
</feature>
<dbReference type="Pfam" id="PF18856">
    <property type="entry name" value="baeRF_family12"/>
    <property type="match status" value="1"/>
</dbReference>
<dbReference type="InterPro" id="IPR041374">
    <property type="entry name" value="BaeRF_family12"/>
</dbReference>
<evidence type="ECO:0000313" key="3">
    <source>
        <dbReference type="Proteomes" id="UP001165667"/>
    </source>
</evidence>
<proteinExistence type="predicted"/>
<evidence type="ECO:0000313" key="2">
    <source>
        <dbReference type="EMBL" id="MCW6508598.1"/>
    </source>
</evidence>
<gene>
    <name evidence="2" type="ORF">M8523_11270</name>
</gene>
<reference evidence="2" key="1">
    <citation type="submission" date="2022-05" db="EMBL/GenBank/DDBJ databases">
        <authorList>
            <person name="Pankratov T."/>
        </authorList>
    </citation>
    <scope>NUCLEOTIDE SEQUENCE</scope>
    <source>
        <strain evidence="2">BP6-180914</strain>
    </source>
</reference>
<dbReference type="EMBL" id="JAMOIM010000006">
    <property type="protein sequence ID" value="MCW6508598.1"/>
    <property type="molecule type" value="Genomic_DNA"/>
</dbReference>
<dbReference type="AlphaFoldDB" id="A0AA42CIH9"/>
<keyword evidence="3" id="KW-1185">Reference proteome</keyword>
<dbReference type="RefSeq" id="WP_282584967.1">
    <property type="nucleotide sequence ID" value="NZ_JAMOIM010000006.1"/>
</dbReference>